<proteinExistence type="inferred from homology"/>
<feature type="region of interest" description="Disordered" evidence="14">
    <location>
        <begin position="618"/>
        <end position="643"/>
    </location>
</feature>
<keyword evidence="3" id="KW-0121">Carboxypeptidase</keyword>
<comment type="catalytic activity">
    <reaction evidence="12">
        <text>Preferential cleavage: (Ac)2-L-Lys-D-Ala-|-D-Ala. Also transpeptidation of peptidyl-alanyl moieties that are N-acyl substituents of D-alanine.</text>
        <dbReference type="EC" id="3.4.16.4"/>
    </reaction>
</comment>
<keyword evidence="9" id="KW-0573">Peptidoglycan synthesis</keyword>
<evidence type="ECO:0000256" key="5">
    <source>
        <dbReference type="ARBA" id="ARBA00022676"/>
    </source>
</evidence>
<evidence type="ECO:0000256" key="11">
    <source>
        <dbReference type="ARBA" id="ARBA00023316"/>
    </source>
</evidence>
<keyword evidence="15" id="KW-0472">Membrane</keyword>
<evidence type="ECO:0000256" key="15">
    <source>
        <dbReference type="SAM" id="Phobius"/>
    </source>
</evidence>
<comment type="similarity">
    <text evidence="1">In the C-terminal section; belongs to the transpeptidase family.</text>
</comment>
<dbReference type="Proteomes" id="UP000637578">
    <property type="component" value="Unassembled WGS sequence"/>
</dbReference>
<protein>
    <recommendedName>
        <fullName evidence="16">Glycosyl transferase family 51 domain-containing protein</fullName>
    </recommendedName>
</protein>
<evidence type="ECO:0000256" key="7">
    <source>
        <dbReference type="ARBA" id="ARBA00022801"/>
    </source>
</evidence>
<dbReference type="FunFam" id="1.10.3810.10:FF:000001">
    <property type="entry name" value="Penicillin-binding protein 1A"/>
    <property type="match status" value="1"/>
</dbReference>
<accession>A0A8J3FVT9</accession>
<dbReference type="GO" id="GO:0006508">
    <property type="term" value="P:proteolysis"/>
    <property type="evidence" value="ECO:0007669"/>
    <property type="project" value="UniProtKB-KW"/>
</dbReference>
<keyword evidence="8" id="KW-0133">Cell shape</keyword>
<dbReference type="Gene3D" id="3.40.710.10">
    <property type="entry name" value="DD-peptidase/beta-lactamase superfamily"/>
    <property type="match status" value="2"/>
</dbReference>
<dbReference type="PANTHER" id="PTHR32282:SF34">
    <property type="entry name" value="PENICILLIN-BINDING PROTEIN 1A"/>
    <property type="match status" value="1"/>
</dbReference>
<evidence type="ECO:0000256" key="2">
    <source>
        <dbReference type="ARBA" id="ARBA00007739"/>
    </source>
</evidence>
<dbReference type="GO" id="GO:0008360">
    <property type="term" value="P:regulation of cell shape"/>
    <property type="evidence" value="ECO:0007669"/>
    <property type="project" value="UniProtKB-KW"/>
</dbReference>
<dbReference type="InterPro" id="IPR012338">
    <property type="entry name" value="Beta-lactam/transpept-like"/>
</dbReference>
<gene>
    <name evidence="17" type="ORF">GCM10012275_18130</name>
</gene>
<comment type="catalytic activity">
    <reaction evidence="13">
        <text>[GlcNAc-(1-&gt;4)-Mur2Ac(oyl-L-Ala-gamma-D-Glu-L-Lys-D-Ala-D-Ala)](n)-di-trans,octa-cis-undecaprenyl diphosphate + beta-D-GlcNAc-(1-&gt;4)-Mur2Ac(oyl-L-Ala-gamma-D-Glu-L-Lys-D-Ala-D-Ala)-di-trans,octa-cis-undecaprenyl diphosphate = [GlcNAc-(1-&gt;4)-Mur2Ac(oyl-L-Ala-gamma-D-Glu-L-Lys-D-Ala-D-Ala)](n+1)-di-trans,octa-cis-undecaprenyl diphosphate + di-trans,octa-cis-undecaprenyl diphosphate + H(+)</text>
        <dbReference type="Rhea" id="RHEA:23708"/>
        <dbReference type="Rhea" id="RHEA-COMP:9602"/>
        <dbReference type="Rhea" id="RHEA-COMP:9603"/>
        <dbReference type="ChEBI" id="CHEBI:15378"/>
        <dbReference type="ChEBI" id="CHEBI:58405"/>
        <dbReference type="ChEBI" id="CHEBI:60033"/>
        <dbReference type="ChEBI" id="CHEBI:78435"/>
        <dbReference type="EC" id="2.4.99.28"/>
    </reaction>
</comment>
<organism evidence="17 18">
    <name type="scientific">Longimycelium tulufanense</name>
    <dbReference type="NCBI Taxonomy" id="907463"/>
    <lineage>
        <taxon>Bacteria</taxon>
        <taxon>Bacillati</taxon>
        <taxon>Actinomycetota</taxon>
        <taxon>Actinomycetes</taxon>
        <taxon>Pseudonocardiales</taxon>
        <taxon>Pseudonocardiaceae</taxon>
        <taxon>Longimycelium</taxon>
    </lineage>
</organism>
<evidence type="ECO:0000256" key="4">
    <source>
        <dbReference type="ARBA" id="ARBA00022670"/>
    </source>
</evidence>
<keyword evidence="4" id="KW-0645">Protease</keyword>
<sequence length="643" mass="70247">MTDATRLQRFRPPTRIKDVGDHLASESQTDTRKVRRKRRWRTLRRVLLAVTLLAVGSAAVALWVAYEVWEVPDPAEVAAAQNQTVTLYYSDGKTELARIQPEDGARTLVRLDDVPKHVQDAVLAAENASFWTDDGFSFKGILGAVYNNLRGADGGGSTITQQYIKKATGKEERTLTRKIRELVLAKKLTDTYDKREILAAYLNTVYFGRGAHGIQAAAKAYFGKNVQDLTLNEGALLAGVIQSPTFWDPAVDKVSSENRWNYVLDRMVDANFLPGTERGRASFPRTVPVTSLPGSRLHIRTQVLAELEKSAKINLDEAQQHGYKIVTTLDKDAQGRTENIMREVMAGQPDYLRSASVSIDPRTGGVVAYYGGADGVGIDYAQTLQEPGTSFAPFVLVAAGQRGVPVGQFEIGTGRTVELAKRVGQGHVADVAHESGIPREVLGQPTIVNPTAEIAIGGGKTFARPFDMAAAYATLAAEGMRTRPHFVSKVLGPEGDARYEFKDNAKPVFDTRNPRRNAFIARQTTATLATTDTGLPNVLPDPLAVAVPGVLRFGSDGEVAKAWTVGYTPQLATAVWVGSDKFRPIKGRYREPGSREHDITGRDEPAAVWNSVMRLYHQQRSAPTEPPLAPLARPGLPTVTRPR</sequence>
<feature type="transmembrane region" description="Helical" evidence="15">
    <location>
        <begin position="46"/>
        <end position="66"/>
    </location>
</feature>
<comment type="caution">
    <text evidence="17">The sequence shown here is derived from an EMBL/GenBank/DDBJ whole genome shotgun (WGS) entry which is preliminary data.</text>
</comment>
<keyword evidence="6" id="KW-0808">Transferase</keyword>
<keyword evidence="18" id="KW-1185">Reference proteome</keyword>
<evidence type="ECO:0000256" key="1">
    <source>
        <dbReference type="ARBA" id="ARBA00007090"/>
    </source>
</evidence>
<evidence type="ECO:0000256" key="3">
    <source>
        <dbReference type="ARBA" id="ARBA00022645"/>
    </source>
</evidence>
<dbReference type="InterPro" id="IPR050396">
    <property type="entry name" value="Glycosyltr_51/Transpeptidase"/>
</dbReference>
<evidence type="ECO:0000256" key="8">
    <source>
        <dbReference type="ARBA" id="ARBA00022960"/>
    </source>
</evidence>
<name>A0A8J3FVT9_9PSEU</name>
<evidence type="ECO:0000256" key="9">
    <source>
        <dbReference type="ARBA" id="ARBA00022984"/>
    </source>
</evidence>
<keyword evidence="7" id="KW-0378">Hydrolase</keyword>
<keyword evidence="15" id="KW-0812">Transmembrane</keyword>
<keyword evidence="11" id="KW-0961">Cell wall biogenesis/degradation</keyword>
<dbReference type="EMBL" id="BMMK01000006">
    <property type="protein sequence ID" value="GGM47411.1"/>
    <property type="molecule type" value="Genomic_DNA"/>
</dbReference>
<dbReference type="Gene3D" id="1.10.3810.10">
    <property type="entry name" value="Biosynthetic peptidoglycan transglycosylase-like"/>
    <property type="match status" value="1"/>
</dbReference>
<dbReference type="InterPro" id="IPR036950">
    <property type="entry name" value="PBP_transglycosylase"/>
</dbReference>
<dbReference type="SUPFAM" id="SSF56601">
    <property type="entry name" value="beta-lactamase/transpeptidase-like"/>
    <property type="match status" value="1"/>
</dbReference>
<evidence type="ECO:0000313" key="17">
    <source>
        <dbReference type="EMBL" id="GGM47411.1"/>
    </source>
</evidence>
<dbReference type="GO" id="GO:0008955">
    <property type="term" value="F:peptidoglycan glycosyltransferase activity"/>
    <property type="evidence" value="ECO:0007669"/>
    <property type="project" value="UniProtKB-EC"/>
</dbReference>
<dbReference type="Pfam" id="PF00912">
    <property type="entry name" value="Transgly"/>
    <property type="match status" value="1"/>
</dbReference>
<evidence type="ECO:0000313" key="18">
    <source>
        <dbReference type="Proteomes" id="UP000637578"/>
    </source>
</evidence>
<dbReference type="GO" id="GO:0030288">
    <property type="term" value="C:outer membrane-bounded periplasmic space"/>
    <property type="evidence" value="ECO:0007669"/>
    <property type="project" value="TreeGrafter"/>
</dbReference>
<keyword evidence="10" id="KW-0511">Multifunctional enzyme</keyword>
<dbReference type="SUPFAM" id="SSF53955">
    <property type="entry name" value="Lysozyme-like"/>
    <property type="match status" value="1"/>
</dbReference>
<evidence type="ECO:0000256" key="12">
    <source>
        <dbReference type="ARBA" id="ARBA00034000"/>
    </source>
</evidence>
<evidence type="ECO:0000256" key="13">
    <source>
        <dbReference type="ARBA" id="ARBA00049902"/>
    </source>
</evidence>
<comment type="similarity">
    <text evidence="2">In the N-terminal section; belongs to the glycosyltransferase 51 family.</text>
</comment>
<dbReference type="InterPro" id="IPR023346">
    <property type="entry name" value="Lysozyme-like_dom_sf"/>
</dbReference>
<reference evidence="17" key="1">
    <citation type="journal article" date="2014" name="Int. J. Syst. Evol. Microbiol.">
        <title>Complete genome sequence of Corynebacterium casei LMG S-19264T (=DSM 44701T), isolated from a smear-ripened cheese.</title>
        <authorList>
            <consortium name="US DOE Joint Genome Institute (JGI-PGF)"/>
            <person name="Walter F."/>
            <person name="Albersmeier A."/>
            <person name="Kalinowski J."/>
            <person name="Ruckert C."/>
        </authorList>
    </citation>
    <scope>NUCLEOTIDE SEQUENCE</scope>
    <source>
        <strain evidence="17">CGMCC 4.5737</strain>
    </source>
</reference>
<dbReference type="GO" id="GO:0009002">
    <property type="term" value="F:serine-type D-Ala-D-Ala carboxypeptidase activity"/>
    <property type="evidence" value="ECO:0007669"/>
    <property type="project" value="UniProtKB-EC"/>
</dbReference>
<dbReference type="GO" id="GO:0071555">
    <property type="term" value="P:cell wall organization"/>
    <property type="evidence" value="ECO:0007669"/>
    <property type="project" value="UniProtKB-KW"/>
</dbReference>
<feature type="domain" description="Glycosyl transferase family 51" evidence="16">
    <location>
        <begin position="96"/>
        <end position="267"/>
    </location>
</feature>
<evidence type="ECO:0000256" key="14">
    <source>
        <dbReference type="SAM" id="MobiDB-lite"/>
    </source>
</evidence>
<dbReference type="GO" id="GO:0009252">
    <property type="term" value="P:peptidoglycan biosynthetic process"/>
    <property type="evidence" value="ECO:0007669"/>
    <property type="project" value="UniProtKB-KW"/>
</dbReference>
<dbReference type="InterPro" id="IPR001264">
    <property type="entry name" value="Glyco_trans_51"/>
</dbReference>
<evidence type="ECO:0000256" key="10">
    <source>
        <dbReference type="ARBA" id="ARBA00023268"/>
    </source>
</evidence>
<evidence type="ECO:0000256" key="6">
    <source>
        <dbReference type="ARBA" id="ARBA00022679"/>
    </source>
</evidence>
<keyword evidence="5" id="KW-0328">Glycosyltransferase</keyword>
<reference evidence="17" key="2">
    <citation type="submission" date="2020-09" db="EMBL/GenBank/DDBJ databases">
        <authorList>
            <person name="Sun Q."/>
            <person name="Zhou Y."/>
        </authorList>
    </citation>
    <scope>NUCLEOTIDE SEQUENCE</scope>
    <source>
        <strain evidence="17">CGMCC 4.5737</strain>
    </source>
</reference>
<keyword evidence="15" id="KW-1133">Transmembrane helix</keyword>
<dbReference type="AlphaFoldDB" id="A0A8J3FVT9"/>
<dbReference type="PANTHER" id="PTHR32282">
    <property type="entry name" value="BINDING PROTEIN TRANSPEPTIDASE, PUTATIVE-RELATED"/>
    <property type="match status" value="1"/>
</dbReference>
<evidence type="ECO:0000259" key="16">
    <source>
        <dbReference type="Pfam" id="PF00912"/>
    </source>
</evidence>